<feature type="region of interest" description="Disordered" evidence="1">
    <location>
        <begin position="2800"/>
        <end position="2980"/>
    </location>
</feature>
<feature type="compositionally biased region" description="Low complexity" evidence="1">
    <location>
        <begin position="374"/>
        <end position="410"/>
    </location>
</feature>
<evidence type="ECO:0000259" key="4">
    <source>
        <dbReference type="SMART" id="SM01215"/>
    </source>
</evidence>
<dbReference type="InterPro" id="IPR019441">
    <property type="entry name" value="FMP27/BLTP2/Hobbit_GFWDK_RBG"/>
</dbReference>
<protein>
    <submittedName>
        <fullName evidence="6">Golgi-body localization protein domain-containing protein</fullName>
    </submittedName>
</protein>
<accession>A0ABQ8KYG6</accession>
<dbReference type="EMBL" id="JADCUA010000001">
    <property type="protein sequence ID" value="KAH9844246.1"/>
    <property type="molecule type" value="Genomic_DNA"/>
</dbReference>
<feature type="domain" description="FMP27/BLTP2/Hobbit GFWDK motif-containing RBG unit" evidence="3">
    <location>
        <begin position="1393"/>
        <end position="1544"/>
    </location>
</feature>
<evidence type="ECO:0000259" key="3">
    <source>
        <dbReference type="SMART" id="SM01214"/>
    </source>
</evidence>
<feature type="domain" description="FMP27 SW motif-containing RBG unit" evidence="4">
    <location>
        <begin position="1273"/>
        <end position="1375"/>
    </location>
</feature>
<dbReference type="PANTHER" id="PTHR15678">
    <property type="entry name" value="ANTIGEN MLAA-22-RELATED"/>
    <property type="match status" value="1"/>
</dbReference>
<comment type="caution">
    <text evidence="6">The sequence shown here is derived from an EMBL/GenBank/DDBJ whole genome shotgun (WGS) entry which is preliminary data.</text>
</comment>
<dbReference type="SMART" id="SM01215">
    <property type="entry name" value="Fmp27_SW"/>
    <property type="match status" value="1"/>
</dbReference>
<dbReference type="GeneID" id="72007330"/>
<dbReference type="InterPro" id="IPR019415">
    <property type="entry name" value="FMP27_SW_RBG"/>
</dbReference>
<feature type="domain" description="FMP27 WPPW motif-containing RBG unit" evidence="5">
    <location>
        <begin position="1792"/>
        <end position="2254"/>
    </location>
</feature>
<evidence type="ECO:0000313" key="7">
    <source>
        <dbReference type="Proteomes" id="UP000814176"/>
    </source>
</evidence>
<feature type="compositionally biased region" description="Low complexity" evidence="1">
    <location>
        <begin position="442"/>
        <end position="452"/>
    </location>
</feature>
<keyword evidence="2" id="KW-0812">Transmembrane</keyword>
<feature type="region of interest" description="Disordered" evidence="1">
    <location>
        <begin position="2606"/>
        <end position="2706"/>
    </location>
</feature>
<organism evidence="6 7">
    <name type="scientific">Rhodofomes roseus</name>
    <dbReference type="NCBI Taxonomy" id="34475"/>
    <lineage>
        <taxon>Eukaryota</taxon>
        <taxon>Fungi</taxon>
        <taxon>Dikarya</taxon>
        <taxon>Basidiomycota</taxon>
        <taxon>Agaricomycotina</taxon>
        <taxon>Agaricomycetes</taxon>
        <taxon>Polyporales</taxon>
        <taxon>Rhodofomes</taxon>
    </lineage>
</organism>
<name>A0ABQ8KYG6_9APHY</name>
<feature type="compositionally biased region" description="Pro residues" evidence="1">
    <location>
        <begin position="2893"/>
        <end position="2902"/>
    </location>
</feature>
<feature type="compositionally biased region" description="Low complexity" evidence="1">
    <location>
        <begin position="2948"/>
        <end position="2967"/>
    </location>
</feature>
<feature type="compositionally biased region" description="Low complexity" evidence="1">
    <location>
        <begin position="2827"/>
        <end position="2871"/>
    </location>
</feature>
<sequence length="2980" mass="329761">MPLTVFSILKALLLGSPGHGFWAFLLVWVVRIVTLSFVFRTYAGPALLKLVSKRLRVRSVSLRSIRGIYFRAGSGTIIRIDRVGISYHRPSPTTASRLTLIVEGLKVELSKDQEPQLRPSLKRRRSTPATRFGDRVRLIALATLRSTWNTLDPHVRPFIRTSIVSILRFVIRALPALTQVIDFELDSAVVTYAAIPGVELVLKQAKVKTKVTLSIVDNVVIPGAPSAPESQPFRGHRRFASVADWNARVQNSLRRTWDRAWGATQVTASLSLRLKGISATASPLALKDMPTALTASTSCFVYVPGTKYKASVRIDPHRDVEAHSVETSLLVDSLDVHTDVVQYLLKRLNAGKKAKTNGAAAINRSKIPPPLTPVAPASPSSPLLSPSWSQLRSPSAHRLSFSALSQQQDPSPLPPSGPSETNPLSPNENSPLTPSPATVRKPMWSSPMSPGSPLMEALSSASLKLGWGAKQIPVRRLNSRNVSSRLAILKGIDVTIAKVTLKHSLPRVETDVAQTFELGLRDLHVGAGLSHPDTTPLHRQHLGSRSVPNDPLSADVYRLTFSANQVTVDRSGSGALVDHLRLLSINSIFSGAVVSQWPTPWLKGPAFMLGDPNSQLLAVDIELGSVEVTERLEVLRAIMAKTKPPKPPTETQSLLPTVLSPVPRVAFGFKVGPVVARLISFSTDETPFALEARTDGLAVSLNSQFVSLPDKRMAHASHDRIGLQMDVHLACQLQRTFVGVCMSASGSEEQPPESLLSIDTIQVTAHVNALGDVADEVHNTVTIDVPSTYTDLQCSTEAISIELWQPDVIKAVSRIVASFAGTPKPPASSPRPRILDNLPFGLSVAVAVGRFVLFVTAPDIAPTEDLGISRGIALHLGACFSYCAVHSRHAERVQNLRPRSQTRLRLSLPTEHVMKAVAGNSPPVATRSTRVLVGVSFWDVVARDAVATKFSADDPYCLAEQDKNLDTREFLRIESIDVEGILTGLRPNGTFQPAHEDELVITASASLIRGTLRLAQLYNILLAVKTLKSILPSKPKSNQPGPAPSSMLVTMQCDIKQLQLLVLFPMQTKLYLRASYLRCDVTSKSTVAVKWSSIVLAVNVFTKRDGVQREEWEEFACLADWRVNLPLKARPLVVDVEADGARLRIPFDYVLADLILDINLTIKSAKHLIRMVAAGKYQRPPTPEAESAKVLPKVHIRVRCLTVEAADEEFESRLGVIWEAGFPAARLRHERDEAFEAKVSTITVSQSSHALPQGRDAESDFQFSAKHTVSVQDACQRLFQVHSVAWRSAYSKTRSAQAERQQHRLRHALGDHADAEDIDDIVPVNPRKHLPPLFRLTFDSLALTLESPASLVENVADFLHDAGSGLPKDTQFSLLVPLHISFTVSSARFALREYPLPMVNIPASSTSSPALAFDSDVVIAEEMGSEGSVDWIKSVVVKADYGVHGASPLSISIPKTIMPVKSYARPTIRVLTNDVTDFAWGLSYSAATQDLMRILDTLSHATKDRSPPIGFWDKLRLILHWRIKITFENEVHLHMKGSRDPYELTGTGAGFALCWRGNPSISIGQPNKQDELIQVQSDSMLIVIPNVQDKWGAQPTSVSSATFSTSNPKRLREAKVCAKLSSGVRFGIGFVLERACGPECATCTGKPFDRKCRMFSFRPHYEVKLETKAVVPEMKSAADSYNGFRSDFIHMSISLESALHAKEHSGPQASSLHLSPEVFEQFWSWYRLFDHALSLPVRQGSHYTRKRPVSPKFGQHLATLKYRFAISQLFLSHVYVDNSSDAWADGVTPFVGVKALIDRFQADMHQRDQESTRMTDEGPQVVHHKSFYAIEVAAKQLDLRTMLAVFPDPLKQQVQMNLSPLVSDYRSKIKTDPIPTDSPWIDLDDFDDARSSTATPPEVHLFRAAYCPQFTYFKRPIDPGLVPQGKVVERSKFGTEETHVCYLGKEASVTQTQLAITGARIKELQDKLIQKAGRSMDNGFLSVPRPNTPHAADTTGDDADDLRKKINLLNKYVSHLHRADLSSNPHASHGIHSYQMPSEAVSSDDWAQFDNVYQMHSPQIFLDHIIRDVMMQYYYCSRAKRGIEYHMATRAVKFIRDQARTALVDILQEKDEHRGPVASAQAAAIAVRNFLIGDHASSHAGDDSQYPLLDTPGPVDPLDGWSDGVTLRKSHFCLLLKPQIVLRSDTEAGLDSVCILAAVQGKLSSFAILDEANADDPVSGKVMTRNFASVSGLQVFSPSATNTSGEGSVPLEVLIDLRCENNAFDRLVPQTDASFQYDKFNRLRLRNDVTSIARTSDDKDRQHHHLHNQTDLIRVHVPRFTVSANDRHFQAISNIVTNLVLFSNAASKDRSDKLEKMVFSYDFTNLGSAADVVADMQARLRHAYETRREAVRKLRGAGEQGQVEIYKIDAHIMLLAEELNLTFDAIKMAQDKSTEHSEQKSALMLHASSSDISWRMIDRHDQLLAKLAVRDIHFYWLSRQDSSLVNTLVVGDLQAFDGAADAEWTEILSKHEEPSTHPLVKRKLFLLADWTVLPAVGGITIYERFEVTLHPMRLQIDTRIGRRIMEYVWPARRERQQTEDEIQTFDTLMESPITEEPVDIVIIPESPMSPRRSSWDVSPRTREDHHKAATTPLRKLGASRSFTDLRKARTDSLLPPTPTLHKTRSTEGLSHEAHRPTRQASKSGSDAKDRTHPVRKGKDVDDATEMKTRSSQKTFVWVRVNSLHLLLSIAKEDSFLCRDARIRTRDLEYRNQTWSFEELVDQFIPSGRNWRGWVKMAFQQPLVPVLPVARELIAKTKWIKSSSHSHTPDTEHRSSTPSLMPFHGRHTATAGSSSSSTTASSKTAPSTPATPTSSTTGPGGHPPAADGSSAPGAPPKRRRTRSLFSLHRNRVSSPPPIPPVPSMPIVAPDLSSEPEPLPEQTDASAEKRARRPRVLSVFKRRQHSAGVRSSMESDMSAASMSSRPSGHSRAESNTTDESFT</sequence>
<keyword evidence="2" id="KW-1133">Transmembrane helix</keyword>
<dbReference type="PANTHER" id="PTHR15678:SF6">
    <property type="entry name" value="BRIDGE-LIKE LIPID TRANSFER PROTEIN FAMILY MEMBER 2"/>
    <property type="match status" value="1"/>
</dbReference>
<evidence type="ECO:0000259" key="5">
    <source>
        <dbReference type="SMART" id="SM01216"/>
    </source>
</evidence>
<feature type="compositionally biased region" description="Basic and acidic residues" evidence="1">
    <location>
        <begin position="2685"/>
        <end position="2706"/>
    </location>
</feature>
<evidence type="ECO:0000256" key="1">
    <source>
        <dbReference type="SAM" id="MobiDB-lite"/>
    </source>
</evidence>
<dbReference type="InterPro" id="IPR019449">
    <property type="entry name" value="FMP27_WPPW_RBG"/>
</dbReference>
<feature type="region of interest" description="Disordered" evidence="1">
    <location>
        <begin position="354"/>
        <end position="452"/>
    </location>
</feature>
<dbReference type="SMART" id="SM01214">
    <property type="entry name" value="Fmp27_GFWDK"/>
    <property type="match status" value="1"/>
</dbReference>
<feature type="transmembrane region" description="Helical" evidence="2">
    <location>
        <begin position="20"/>
        <end position="39"/>
    </location>
</feature>
<keyword evidence="2" id="KW-0472">Membrane</keyword>
<feature type="compositionally biased region" description="Polar residues" evidence="1">
    <location>
        <begin position="420"/>
        <end position="436"/>
    </location>
</feature>
<dbReference type="SMART" id="SM01216">
    <property type="entry name" value="Fmp27_WPPW"/>
    <property type="match status" value="1"/>
</dbReference>
<reference evidence="6 7" key="1">
    <citation type="journal article" date="2021" name="Environ. Microbiol.">
        <title>Gene family expansions and transcriptome signatures uncover fungal adaptations to wood decay.</title>
        <authorList>
            <person name="Hage H."/>
            <person name="Miyauchi S."/>
            <person name="Viragh M."/>
            <person name="Drula E."/>
            <person name="Min B."/>
            <person name="Chaduli D."/>
            <person name="Navarro D."/>
            <person name="Favel A."/>
            <person name="Norest M."/>
            <person name="Lesage-Meessen L."/>
            <person name="Balint B."/>
            <person name="Merenyi Z."/>
            <person name="de Eugenio L."/>
            <person name="Morin E."/>
            <person name="Martinez A.T."/>
            <person name="Baldrian P."/>
            <person name="Stursova M."/>
            <person name="Martinez M.J."/>
            <person name="Novotny C."/>
            <person name="Magnuson J.K."/>
            <person name="Spatafora J.W."/>
            <person name="Maurice S."/>
            <person name="Pangilinan J."/>
            <person name="Andreopoulos W."/>
            <person name="LaButti K."/>
            <person name="Hundley H."/>
            <person name="Na H."/>
            <person name="Kuo A."/>
            <person name="Barry K."/>
            <person name="Lipzen A."/>
            <person name="Henrissat B."/>
            <person name="Riley R."/>
            <person name="Ahrendt S."/>
            <person name="Nagy L.G."/>
            <person name="Grigoriev I.V."/>
            <person name="Martin F."/>
            <person name="Rosso M.N."/>
        </authorList>
    </citation>
    <scope>NUCLEOTIDE SEQUENCE [LARGE SCALE GENOMIC DNA]</scope>
    <source>
        <strain evidence="6 7">CIRM-BRFM 1785</strain>
    </source>
</reference>
<evidence type="ECO:0000256" key="2">
    <source>
        <dbReference type="SAM" id="Phobius"/>
    </source>
</evidence>
<dbReference type="RefSeq" id="XP_047785056.1">
    <property type="nucleotide sequence ID" value="XM_047926598.1"/>
</dbReference>
<dbReference type="Proteomes" id="UP000814176">
    <property type="component" value="Unassembled WGS sequence"/>
</dbReference>
<gene>
    <name evidence="6" type="ORF">C8Q71DRAFT_844930</name>
</gene>
<evidence type="ECO:0000313" key="6">
    <source>
        <dbReference type="EMBL" id="KAH9844246.1"/>
    </source>
</evidence>
<proteinExistence type="predicted"/>
<feature type="compositionally biased region" description="Low complexity" evidence="1">
    <location>
        <begin position="2903"/>
        <end position="2914"/>
    </location>
</feature>
<feature type="compositionally biased region" description="Basic residues" evidence="1">
    <location>
        <begin position="2928"/>
        <end position="2943"/>
    </location>
</feature>
<keyword evidence="7" id="KW-1185">Reference proteome</keyword>
<dbReference type="InterPro" id="IPR045167">
    <property type="entry name" value="Hobbit"/>
</dbReference>
<dbReference type="Pfam" id="PF10344">
    <property type="entry name" value="Hobbit"/>
    <property type="match status" value="2"/>
</dbReference>
<feature type="compositionally biased region" description="Polar residues" evidence="1">
    <location>
        <begin position="2971"/>
        <end position="2980"/>
    </location>
</feature>